<reference evidence="1" key="2">
    <citation type="journal article" date="2015" name="Fish Shellfish Immunol.">
        <title>Early steps in the European eel (Anguilla anguilla)-Vibrio vulnificus interaction in the gills: Role of the RtxA13 toxin.</title>
        <authorList>
            <person name="Callol A."/>
            <person name="Pajuelo D."/>
            <person name="Ebbesson L."/>
            <person name="Teles M."/>
            <person name="MacKenzie S."/>
            <person name="Amaro C."/>
        </authorList>
    </citation>
    <scope>NUCLEOTIDE SEQUENCE</scope>
</reference>
<dbReference type="AlphaFoldDB" id="A0A0E9VB87"/>
<reference evidence="1" key="1">
    <citation type="submission" date="2014-11" db="EMBL/GenBank/DDBJ databases">
        <authorList>
            <person name="Amaro Gonzalez C."/>
        </authorList>
    </citation>
    <scope>NUCLEOTIDE SEQUENCE</scope>
</reference>
<name>A0A0E9VB87_ANGAN</name>
<protein>
    <submittedName>
        <fullName evidence="1">Uncharacterized protein</fullName>
    </submittedName>
</protein>
<evidence type="ECO:0000313" key="1">
    <source>
        <dbReference type="EMBL" id="JAH74725.1"/>
    </source>
</evidence>
<proteinExistence type="predicted"/>
<accession>A0A0E9VB87</accession>
<sequence>MCCYYSCYNSPLPPPLAQKHMLIIKQQRR</sequence>
<dbReference type="EMBL" id="GBXM01033852">
    <property type="protein sequence ID" value="JAH74725.1"/>
    <property type="molecule type" value="Transcribed_RNA"/>
</dbReference>
<organism evidence="1">
    <name type="scientific">Anguilla anguilla</name>
    <name type="common">European freshwater eel</name>
    <name type="synonym">Muraena anguilla</name>
    <dbReference type="NCBI Taxonomy" id="7936"/>
    <lineage>
        <taxon>Eukaryota</taxon>
        <taxon>Metazoa</taxon>
        <taxon>Chordata</taxon>
        <taxon>Craniata</taxon>
        <taxon>Vertebrata</taxon>
        <taxon>Euteleostomi</taxon>
        <taxon>Actinopterygii</taxon>
        <taxon>Neopterygii</taxon>
        <taxon>Teleostei</taxon>
        <taxon>Anguilliformes</taxon>
        <taxon>Anguillidae</taxon>
        <taxon>Anguilla</taxon>
    </lineage>
</organism>